<dbReference type="AlphaFoldDB" id="A0A365XQW8"/>
<comment type="caution">
    <text evidence="1">The sequence shown here is derived from an EMBL/GenBank/DDBJ whole genome shotgun (WGS) entry which is preliminary data.</text>
</comment>
<name>A0A365XQW8_9BACT</name>
<evidence type="ECO:0000313" key="1">
    <source>
        <dbReference type="EMBL" id="RBL88124.1"/>
    </source>
</evidence>
<evidence type="ECO:0008006" key="3">
    <source>
        <dbReference type="Google" id="ProtNLM"/>
    </source>
</evidence>
<sequence length="164" mass="18830">MLFAFHPLSAQQNDPASTVKKLFTLLDNPKSPVNKENQCFKEVDGLDILKLNKPYIKEYLNNLKNTGLFSPAYLAEKEKYYQQMEKDIKKEGYASGRDADEYTLSQDPPETKEIMEALQKSKPVISGNTATVPLSFKNRYKLIYKLVKVNNNWLINDIDASYPK</sequence>
<keyword evidence="2" id="KW-1185">Reference proteome</keyword>
<accession>A0A365XQW8</accession>
<protein>
    <recommendedName>
        <fullName evidence="3">DUF3828 domain-containing protein</fullName>
    </recommendedName>
</protein>
<dbReference type="EMBL" id="QFFJ01000003">
    <property type="protein sequence ID" value="RBL88124.1"/>
    <property type="molecule type" value="Genomic_DNA"/>
</dbReference>
<organism evidence="1 2">
    <name type="scientific">Chitinophaga flava</name>
    <dbReference type="NCBI Taxonomy" id="2259036"/>
    <lineage>
        <taxon>Bacteria</taxon>
        <taxon>Pseudomonadati</taxon>
        <taxon>Bacteroidota</taxon>
        <taxon>Chitinophagia</taxon>
        <taxon>Chitinophagales</taxon>
        <taxon>Chitinophagaceae</taxon>
        <taxon>Chitinophaga</taxon>
    </lineage>
</organism>
<evidence type="ECO:0000313" key="2">
    <source>
        <dbReference type="Proteomes" id="UP000253410"/>
    </source>
</evidence>
<dbReference type="Proteomes" id="UP000253410">
    <property type="component" value="Unassembled WGS sequence"/>
</dbReference>
<proteinExistence type="predicted"/>
<gene>
    <name evidence="1" type="ORF">DF182_31890</name>
</gene>
<reference evidence="1 2" key="1">
    <citation type="submission" date="2018-05" db="EMBL/GenBank/DDBJ databases">
        <title>Chitinophaga sp. K3CV102501T nov., isolated from isolated from a monsoon evergreen broad-leaved forest soil.</title>
        <authorList>
            <person name="Lv Y."/>
        </authorList>
    </citation>
    <scope>NUCLEOTIDE SEQUENCE [LARGE SCALE GENOMIC DNA]</scope>
    <source>
        <strain evidence="1 2">GDMCC 1.1325</strain>
    </source>
</reference>